<dbReference type="PANTHER" id="PTHR43340:SF1">
    <property type="entry name" value="HYPOXANTHINE PHOSPHORIBOSYLTRANSFERASE"/>
    <property type="match status" value="1"/>
</dbReference>
<dbReference type="CDD" id="cd06223">
    <property type="entry name" value="PRTases_typeI"/>
    <property type="match status" value="1"/>
</dbReference>
<dbReference type="InterPro" id="IPR050408">
    <property type="entry name" value="HGPRT"/>
</dbReference>
<dbReference type="SUPFAM" id="SSF53271">
    <property type="entry name" value="PRTase-like"/>
    <property type="match status" value="1"/>
</dbReference>
<dbReference type="Proteomes" id="UP000646484">
    <property type="component" value="Unassembled WGS sequence"/>
</dbReference>
<evidence type="ECO:0000259" key="3">
    <source>
        <dbReference type="Pfam" id="PF00156"/>
    </source>
</evidence>
<dbReference type="GO" id="GO:0016757">
    <property type="term" value="F:glycosyltransferase activity"/>
    <property type="evidence" value="ECO:0007669"/>
    <property type="project" value="UniProtKB-KW"/>
</dbReference>
<dbReference type="InterPro" id="IPR029057">
    <property type="entry name" value="PRTase-like"/>
</dbReference>
<reference evidence="4 5" key="1">
    <citation type="submission" date="2020-08" db="EMBL/GenBank/DDBJ databases">
        <title>Genome public.</title>
        <authorList>
            <person name="Liu C."/>
            <person name="Sun Q."/>
        </authorList>
    </citation>
    <scope>NUCLEOTIDE SEQUENCE [LARGE SCALE GENOMIC DNA]</scope>
    <source>
        <strain evidence="4 5">NSJ-56</strain>
    </source>
</reference>
<evidence type="ECO:0000256" key="2">
    <source>
        <dbReference type="ARBA" id="ARBA00049402"/>
    </source>
</evidence>
<evidence type="ECO:0000313" key="4">
    <source>
        <dbReference type="EMBL" id="MBC5621817.1"/>
    </source>
</evidence>
<keyword evidence="4" id="KW-0808">Transferase</keyword>
<evidence type="ECO:0000256" key="1">
    <source>
        <dbReference type="ARBA" id="ARBA00048811"/>
    </source>
</evidence>
<dbReference type="Pfam" id="PF00156">
    <property type="entry name" value="Pribosyltran"/>
    <property type="match status" value="1"/>
</dbReference>
<evidence type="ECO:0000313" key="5">
    <source>
        <dbReference type="Proteomes" id="UP000646484"/>
    </source>
</evidence>
<name>A0ABR7D1L5_9BACT</name>
<organism evidence="4 5">
    <name type="scientific">Butyricimonas hominis</name>
    <dbReference type="NCBI Taxonomy" id="2763032"/>
    <lineage>
        <taxon>Bacteria</taxon>
        <taxon>Pseudomonadati</taxon>
        <taxon>Bacteroidota</taxon>
        <taxon>Bacteroidia</taxon>
        <taxon>Bacteroidales</taxon>
        <taxon>Odoribacteraceae</taxon>
        <taxon>Butyricimonas</taxon>
    </lineage>
</organism>
<gene>
    <name evidence="4" type="ORF">H8S64_11985</name>
</gene>
<keyword evidence="4" id="KW-0328">Glycosyltransferase</keyword>
<protein>
    <submittedName>
        <fullName evidence="4">Hypoxanthine phosphoribosyltransferase</fullName>
    </submittedName>
</protein>
<comment type="catalytic activity">
    <reaction evidence="1">
        <text>GMP + diphosphate = guanine + 5-phospho-alpha-D-ribose 1-diphosphate</text>
        <dbReference type="Rhea" id="RHEA:25424"/>
        <dbReference type="ChEBI" id="CHEBI:16235"/>
        <dbReference type="ChEBI" id="CHEBI:33019"/>
        <dbReference type="ChEBI" id="CHEBI:58017"/>
        <dbReference type="ChEBI" id="CHEBI:58115"/>
        <dbReference type="EC" id="2.4.2.8"/>
    </reaction>
    <physiologicalReaction direction="right-to-left" evidence="1">
        <dbReference type="Rhea" id="RHEA:25426"/>
    </physiologicalReaction>
</comment>
<comment type="caution">
    <text evidence="4">The sequence shown here is derived from an EMBL/GenBank/DDBJ whole genome shotgun (WGS) entry which is preliminary data.</text>
</comment>
<dbReference type="InterPro" id="IPR000836">
    <property type="entry name" value="PRTase_dom"/>
</dbReference>
<dbReference type="PANTHER" id="PTHR43340">
    <property type="entry name" value="HYPOXANTHINE-GUANINE PHOSPHORIBOSYLTRANSFERASE"/>
    <property type="match status" value="1"/>
</dbReference>
<comment type="catalytic activity">
    <reaction evidence="2">
        <text>IMP + diphosphate = hypoxanthine + 5-phospho-alpha-D-ribose 1-diphosphate</text>
        <dbReference type="Rhea" id="RHEA:17973"/>
        <dbReference type="ChEBI" id="CHEBI:17368"/>
        <dbReference type="ChEBI" id="CHEBI:33019"/>
        <dbReference type="ChEBI" id="CHEBI:58017"/>
        <dbReference type="ChEBI" id="CHEBI:58053"/>
        <dbReference type="EC" id="2.4.2.8"/>
    </reaction>
    <physiologicalReaction direction="right-to-left" evidence="2">
        <dbReference type="Rhea" id="RHEA:17975"/>
    </physiologicalReaction>
</comment>
<keyword evidence="5" id="KW-1185">Reference proteome</keyword>
<proteinExistence type="predicted"/>
<sequence>MKTIRLHDRDFRLLIGAEEIEQAIDRVARQMNKDLAGESPLFIGVLNGAFMFVSDLLKKITVEGTEISFVKIASYDGLASSGNVQNLIGLKEDIAGRTVVVLEDMVDSGESMVYLKRMLEERNPKQVKIAAMFYKPGALRYDLTLDYTCIPLGNDFVVGRGLDYDGLGRNLPDLYTIES</sequence>
<dbReference type="EMBL" id="JACOOH010000005">
    <property type="protein sequence ID" value="MBC5621817.1"/>
    <property type="molecule type" value="Genomic_DNA"/>
</dbReference>
<feature type="domain" description="Phosphoribosyltransferase" evidence="3">
    <location>
        <begin position="18"/>
        <end position="164"/>
    </location>
</feature>
<dbReference type="Gene3D" id="3.40.50.2020">
    <property type="match status" value="1"/>
</dbReference>
<dbReference type="RefSeq" id="WP_186976262.1">
    <property type="nucleotide sequence ID" value="NZ_JACOOH010000005.1"/>
</dbReference>
<accession>A0ABR7D1L5</accession>